<feature type="chain" id="PRO_5015784624" description="High-affinity zinc uptake system protein ZnuA" evidence="15">
    <location>
        <begin position="22"/>
        <end position="346"/>
    </location>
</feature>
<dbReference type="InterPro" id="IPR006127">
    <property type="entry name" value="ZnuA-like"/>
</dbReference>
<evidence type="ECO:0000313" key="16">
    <source>
        <dbReference type="EMBL" id="PSW12696.1"/>
    </source>
</evidence>
<dbReference type="CDD" id="cd01019">
    <property type="entry name" value="ZnuA"/>
    <property type="match status" value="1"/>
</dbReference>
<evidence type="ECO:0000256" key="15">
    <source>
        <dbReference type="SAM" id="SignalP"/>
    </source>
</evidence>
<gene>
    <name evidence="16" type="ORF">C9J01_12630</name>
</gene>
<evidence type="ECO:0000256" key="3">
    <source>
        <dbReference type="ARBA" id="ARBA00015915"/>
    </source>
</evidence>
<evidence type="ECO:0000256" key="8">
    <source>
        <dbReference type="ARBA" id="ARBA00022833"/>
    </source>
</evidence>
<comment type="similarity">
    <text evidence="2 13">Belongs to the bacterial solute-binding protein 9 family.</text>
</comment>
<evidence type="ECO:0000256" key="5">
    <source>
        <dbReference type="ARBA" id="ARBA00022723"/>
    </source>
</evidence>
<dbReference type="PRINTS" id="PR00690">
    <property type="entry name" value="ADHESNFAMILY"/>
</dbReference>
<dbReference type="PANTHER" id="PTHR42953:SF3">
    <property type="entry name" value="HIGH-AFFINITY ZINC UPTAKE SYSTEM PROTEIN ZNUA"/>
    <property type="match status" value="1"/>
</dbReference>
<feature type="compositionally biased region" description="Basic and acidic residues" evidence="14">
    <location>
        <begin position="112"/>
        <end position="179"/>
    </location>
</feature>
<dbReference type="GO" id="GO:0042597">
    <property type="term" value="C:periplasmic space"/>
    <property type="evidence" value="ECO:0007669"/>
    <property type="project" value="UniProtKB-SubCell"/>
</dbReference>
<dbReference type="PRINTS" id="PR00691">
    <property type="entry name" value="ADHESINB"/>
</dbReference>
<dbReference type="RefSeq" id="WP_107298518.1">
    <property type="nucleotide sequence ID" value="NZ_PYMB01000004.1"/>
</dbReference>
<evidence type="ECO:0000256" key="4">
    <source>
        <dbReference type="ARBA" id="ARBA00022448"/>
    </source>
</evidence>
<dbReference type="FunFam" id="3.40.50.1980:FF:000006">
    <property type="entry name" value="Zinc ABC transporter substrate-binding protein ZnuA"/>
    <property type="match status" value="1"/>
</dbReference>
<name>A0A2T3NE91_9GAMM</name>
<dbReference type="GO" id="GO:0006829">
    <property type="term" value="P:zinc ion transport"/>
    <property type="evidence" value="ECO:0007669"/>
    <property type="project" value="UniProtKB-KW"/>
</dbReference>
<keyword evidence="5" id="KW-0479">Metal-binding</keyword>
<organism evidence="16 17">
    <name type="scientific">Photobacterium rosenbergii</name>
    <dbReference type="NCBI Taxonomy" id="294936"/>
    <lineage>
        <taxon>Bacteria</taxon>
        <taxon>Pseudomonadati</taxon>
        <taxon>Pseudomonadota</taxon>
        <taxon>Gammaproteobacteria</taxon>
        <taxon>Vibrionales</taxon>
        <taxon>Vibrionaceae</taxon>
        <taxon>Photobacterium</taxon>
    </lineage>
</organism>
<feature type="signal peptide" evidence="15">
    <location>
        <begin position="1"/>
        <end position="21"/>
    </location>
</feature>
<keyword evidence="9" id="KW-0864">Zinc transport</keyword>
<evidence type="ECO:0000256" key="14">
    <source>
        <dbReference type="SAM" id="MobiDB-lite"/>
    </source>
</evidence>
<dbReference type="EMBL" id="PYMB01000004">
    <property type="protein sequence ID" value="PSW12696.1"/>
    <property type="molecule type" value="Genomic_DNA"/>
</dbReference>
<protein>
    <recommendedName>
        <fullName evidence="3">High-affinity zinc uptake system protein ZnuA</fullName>
    </recommendedName>
</protein>
<dbReference type="Gene3D" id="3.40.50.1980">
    <property type="entry name" value="Nitrogenase molybdenum iron protein domain"/>
    <property type="match status" value="3"/>
</dbReference>
<dbReference type="GO" id="GO:0007155">
    <property type="term" value="P:cell adhesion"/>
    <property type="evidence" value="ECO:0007669"/>
    <property type="project" value="InterPro"/>
</dbReference>
<reference evidence="16 17" key="1">
    <citation type="submission" date="2018-03" db="EMBL/GenBank/DDBJ databases">
        <title>Whole genome sequencing of Histamine producing bacteria.</title>
        <authorList>
            <person name="Butler K."/>
        </authorList>
    </citation>
    <scope>NUCLEOTIDE SEQUENCE [LARGE SCALE GENOMIC DNA]</scope>
    <source>
        <strain evidence="16 17">DSM 19138</strain>
    </source>
</reference>
<evidence type="ECO:0000256" key="13">
    <source>
        <dbReference type="RuleBase" id="RU003512"/>
    </source>
</evidence>
<dbReference type="AlphaFoldDB" id="A0A2T3NE91"/>
<proteinExistence type="inferred from homology"/>
<sequence length="346" mass="38646">MRRLLLTCSTLGLLATPALHAEELKVVSTVKPLTMIVQELTEGVTSTETLLPAGASPHDYALRPSDVRKLDEADLVIWVGPELERFLTKVIDGKDNVLTLTAQESINFRHYGDAHDEHDHDDHEGHDHDKHAHDDHEGHDHDKHDHDDHEGHDHDKHAHDDHDDHGHDDHHGHSHEGIDPHLWLGPEQAVQAAQVITEKLISVAPANKEKFEQNLANFSAEVRSTVASIEQTLTPVSDRGYFVFHDAYGYFEEHFGLNNLGHFTVEPDRRPGAKTLISIRNSLKDQHAKCVFSEPQFSPAVVDSVARGTGVNIGTLDPLATEIEYGQGSYVEFLNQLSQSYSQCLK</sequence>
<evidence type="ECO:0000256" key="7">
    <source>
        <dbReference type="ARBA" id="ARBA00022764"/>
    </source>
</evidence>
<evidence type="ECO:0000256" key="10">
    <source>
        <dbReference type="ARBA" id="ARBA00023065"/>
    </source>
</evidence>
<evidence type="ECO:0000256" key="9">
    <source>
        <dbReference type="ARBA" id="ARBA00022906"/>
    </source>
</evidence>
<dbReference type="OrthoDB" id="7346865at2"/>
<keyword evidence="6 15" id="KW-0732">Signal</keyword>
<evidence type="ECO:0000256" key="12">
    <source>
        <dbReference type="ARBA" id="ARBA00045516"/>
    </source>
</evidence>
<accession>A0A2T3NE91</accession>
<comment type="subcellular location">
    <subcellularLocation>
        <location evidence="1">Periplasm</location>
    </subcellularLocation>
</comment>
<dbReference type="GO" id="GO:0046872">
    <property type="term" value="F:metal ion binding"/>
    <property type="evidence" value="ECO:0007669"/>
    <property type="project" value="UniProtKB-KW"/>
</dbReference>
<keyword evidence="10" id="KW-0406">Ion transport</keyword>
<keyword evidence="4 13" id="KW-0813">Transport</keyword>
<dbReference type="SUPFAM" id="SSF53807">
    <property type="entry name" value="Helical backbone' metal receptor"/>
    <property type="match status" value="1"/>
</dbReference>
<dbReference type="InterPro" id="IPR006128">
    <property type="entry name" value="Lipoprotein_PsaA-like"/>
</dbReference>
<dbReference type="PANTHER" id="PTHR42953">
    <property type="entry name" value="HIGH-AFFINITY ZINC UPTAKE SYSTEM PROTEIN ZNUA-RELATED"/>
    <property type="match status" value="1"/>
</dbReference>
<evidence type="ECO:0000256" key="1">
    <source>
        <dbReference type="ARBA" id="ARBA00004418"/>
    </source>
</evidence>
<evidence type="ECO:0000256" key="2">
    <source>
        <dbReference type="ARBA" id="ARBA00011028"/>
    </source>
</evidence>
<evidence type="ECO:0000256" key="6">
    <source>
        <dbReference type="ARBA" id="ARBA00022729"/>
    </source>
</evidence>
<dbReference type="Proteomes" id="UP000241346">
    <property type="component" value="Unassembled WGS sequence"/>
</dbReference>
<comment type="caution">
    <text evidence="16">The sequence shown here is derived from an EMBL/GenBank/DDBJ whole genome shotgun (WGS) entry which is preliminary data.</text>
</comment>
<dbReference type="Pfam" id="PF01297">
    <property type="entry name" value="ZnuA"/>
    <property type="match status" value="1"/>
</dbReference>
<keyword evidence="7" id="KW-0574">Periplasm</keyword>
<keyword evidence="8" id="KW-0862">Zinc</keyword>
<comment type="function">
    <text evidence="12">Part of the ATP-binding cassette (ABC) transport system ZnuABC involved in zinc import. Binds zinc with high affinity and specificity and delivers it to the membrane permease for translocation into the cytoplasm.</text>
</comment>
<dbReference type="InterPro" id="IPR050492">
    <property type="entry name" value="Bact_metal-bind_prot9"/>
</dbReference>
<feature type="region of interest" description="Disordered" evidence="14">
    <location>
        <begin position="112"/>
        <end position="181"/>
    </location>
</feature>
<keyword evidence="11" id="KW-1015">Disulfide bond</keyword>
<dbReference type="InterPro" id="IPR006129">
    <property type="entry name" value="AdhesinB"/>
</dbReference>
<evidence type="ECO:0000256" key="11">
    <source>
        <dbReference type="ARBA" id="ARBA00023157"/>
    </source>
</evidence>
<evidence type="ECO:0000313" key="17">
    <source>
        <dbReference type="Proteomes" id="UP000241346"/>
    </source>
</evidence>
<dbReference type="InterPro" id="IPR035520">
    <property type="entry name" value="ZnuA"/>
</dbReference>